<accession>A0A1H9KBW6</accession>
<dbReference type="Gene3D" id="3.40.630.30">
    <property type="match status" value="1"/>
</dbReference>
<dbReference type="Proteomes" id="UP000199021">
    <property type="component" value="Unassembled WGS sequence"/>
</dbReference>
<reference evidence="5" key="1">
    <citation type="submission" date="2016-10" db="EMBL/GenBank/DDBJ databases">
        <authorList>
            <person name="Varghese N."/>
            <person name="Submissions S."/>
        </authorList>
    </citation>
    <scope>NUCLEOTIDE SEQUENCE [LARGE SCALE GENOMIC DNA]</scope>
    <source>
        <strain evidence="5">DSM 24740</strain>
    </source>
</reference>
<dbReference type="InterPro" id="IPR050832">
    <property type="entry name" value="Bact_Acetyltransf"/>
</dbReference>
<protein>
    <submittedName>
        <fullName evidence="4">Ribosomal protein S18 acetylase RimI</fullName>
    </submittedName>
</protein>
<gene>
    <name evidence="4" type="ORF">SAMN05444359_12038</name>
</gene>
<dbReference type="STRING" id="478744.SAMN05444359_12038"/>
<evidence type="ECO:0000256" key="2">
    <source>
        <dbReference type="ARBA" id="ARBA00023315"/>
    </source>
</evidence>
<keyword evidence="2" id="KW-0012">Acyltransferase</keyword>
<evidence type="ECO:0000313" key="5">
    <source>
        <dbReference type="Proteomes" id="UP000199021"/>
    </source>
</evidence>
<organism evidence="4 5">
    <name type="scientific">Neolewinella agarilytica</name>
    <dbReference type="NCBI Taxonomy" id="478744"/>
    <lineage>
        <taxon>Bacteria</taxon>
        <taxon>Pseudomonadati</taxon>
        <taxon>Bacteroidota</taxon>
        <taxon>Saprospiria</taxon>
        <taxon>Saprospirales</taxon>
        <taxon>Lewinellaceae</taxon>
        <taxon>Neolewinella</taxon>
    </lineage>
</organism>
<keyword evidence="4" id="KW-0689">Ribosomal protein</keyword>
<dbReference type="InterPro" id="IPR016181">
    <property type="entry name" value="Acyl_CoA_acyltransferase"/>
</dbReference>
<evidence type="ECO:0000259" key="3">
    <source>
        <dbReference type="PROSITE" id="PS51186"/>
    </source>
</evidence>
<dbReference type="GO" id="GO:0005840">
    <property type="term" value="C:ribosome"/>
    <property type="evidence" value="ECO:0007669"/>
    <property type="project" value="UniProtKB-KW"/>
</dbReference>
<dbReference type="EMBL" id="FOFB01000020">
    <property type="protein sequence ID" value="SEQ96599.1"/>
    <property type="molecule type" value="Genomic_DNA"/>
</dbReference>
<dbReference type="PANTHER" id="PTHR43877">
    <property type="entry name" value="AMINOALKYLPHOSPHONATE N-ACETYLTRANSFERASE-RELATED-RELATED"/>
    <property type="match status" value="1"/>
</dbReference>
<dbReference type="PANTHER" id="PTHR43877:SF2">
    <property type="entry name" value="AMINOALKYLPHOSPHONATE N-ACETYLTRANSFERASE-RELATED"/>
    <property type="match status" value="1"/>
</dbReference>
<dbReference type="InterPro" id="IPR000182">
    <property type="entry name" value="GNAT_dom"/>
</dbReference>
<evidence type="ECO:0000313" key="4">
    <source>
        <dbReference type="EMBL" id="SEQ96599.1"/>
    </source>
</evidence>
<dbReference type="InParanoid" id="A0A1H9KBW6"/>
<dbReference type="RefSeq" id="WP_090170675.1">
    <property type="nucleotide sequence ID" value="NZ_FOFB01000020.1"/>
</dbReference>
<dbReference type="AlphaFoldDB" id="A0A1H9KBW6"/>
<evidence type="ECO:0000256" key="1">
    <source>
        <dbReference type="ARBA" id="ARBA00022679"/>
    </source>
</evidence>
<dbReference type="OrthoDB" id="67353at2"/>
<proteinExistence type="predicted"/>
<dbReference type="Pfam" id="PF00583">
    <property type="entry name" value="Acetyltransf_1"/>
    <property type="match status" value="1"/>
</dbReference>
<keyword evidence="1" id="KW-0808">Transferase</keyword>
<dbReference type="SUPFAM" id="SSF55729">
    <property type="entry name" value="Acyl-CoA N-acyltransferases (Nat)"/>
    <property type="match status" value="1"/>
</dbReference>
<sequence length="177" mass="20031">MIRPLTLTDLEAFVALRAASFSSDPLSWDQDADSIVDPKVWADRIVEKPEEQFLLGYFMTDEAGQEQLAGLLGFQRYNKTKRRHRGMVWGVYVSPVARGRGAARQLLRECVRRAKEIAGLERLNLTVSNYAEAACKLYLSEGFREFGREKDAARTGDVSMDEVYMTLDLTEALEKTS</sequence>
<dbReference type="PROSITE" id="PS51186">
    <property type="entry name" value="GNAT"/>
    <property type="match status" value="1"/>
</dbReference>
<dbReference type="GO" id="GO:0016747">
    <property type="term" value="F:acyltransferase activity, transferring groups other than amino-acyl groups"/>
    <property type="evidence" value="ECO:0007669"/>
    <property type="project" value="InterPro"/>
</dbReference>
<feature type="domain" description="N-acetyltransferase" evidence="3">
    <location>
        <begin position="1"/>
        <end position="170"/>
    </location>
</feature>
<keyword evidence="4" id="KW-0687">Ribonucleoprotein</keyword>
<name>A0A1H9KBW6_9BACT</name>
<dbReference type="CDD" id="cd04301">
    <property type="entry name" value="NAT_SF"/>
    <property type="match status" value="1"/>
</dbReference>
<keyword evidence="5" id="KW-1185">Reference proteome</keyword>